<organism evidence="1">
    <name type="scientific">Siphoviridae sp. ctW4q29</name>
    <dbReference type="NCBI Taxonomy" id="2825535"/>
    <lineage>
        <taxon>Viruses</taxon>
        <taxon>Duplodnaviria</taxon>
        <taxon>Heunggongvirae</taxon>
        <taxon>Uroviricota</taxon>
        <taxon>Caudoviricetes</taxon>
    </lineage>
</organism>
<reference evidence="1" key="1">
    <citation type="journal article" date="2021" name="Proc. Natl. Acad. Sci. U.S.A.">
        <title>A Catalog of Tens of Thousands of Viruses from Human Metagenomes Reveals Hidden Associations with Chronic Diseases.</title>
        <authorList>
            <person name="Tisza M.J."/>
            <person name="Buck C.B."/>
        </authorList>
    </citation>
    <scope>NUCLEOTIDE SEQUENCE</scope>
    <source>
        <strain evidence="1">CtW4q29</strain>
    </source>
</reference>
<proteinExistence type="predicted"/>
<accession>A0A8S5TRU5</accession>
<name>A0A8S5TRU5_9CAUD</name>
<sequence>MARPRKEIDQKQFENLCGLQCTLEEICGWFDVCSDTLETWCKRTYKRSFSEVFAQKRGAGKISLRRSQWQLAAKNASMAIWLGKQYLGQRDIVELGLPTDNTQDDALSVSLREMAKELESDD</sequence>
<protein>
    <submittedName>
        <fullName evidence="1">Putative terminase small subunit</fullName>
    </submittedName>
</protein>
<evidence type="ECO:0000313" key="1">
    <source>
        <dbReference type="EMBL" id="DAF84934.1"/>
    </source>
</evidence>
<dbReference type="EMBL" id="BK015913">
    <property type="protein sequence ID" value="DAF84934.1"/>
    <property type="molecule type" value="Genomic_DNA"/>
</dbReference>